<reference evidence="4" key="1">
    <citation type="submission" date="2021-05" db="EMBL/GenBank/DDBJ databases">
        <title>Direct Submission.</title>
        <authorList>
            <person name="Li K."/>
            <person name="Gao J."/>
        </authorList>
    </citation>
    <scope>NUCLEOTIDE SEQUENCE [LARGE SCALE GENOMIC DNA]</scope>
    <source>
        <strain evidence="4">HDS12</strain>
    </source>
</reference>
<evidence type="ECO:0000256" key="1">
    <source>
        <dbReference type="SAM" id="MobiDB-lite"/>
    </source>
</evidence>
<dbReference type="EMBL" id="CP074132">
    <property type="protein sequence ID" value="QUX30009.1"/>
    <property type="molecule type" value="Genomic_DNA"/>
</dbReference>
<evidence type="ECO:0000259" key="2">
    <source>
        <dbReference type="Pfam" id="PF13453"/>
    </source>
</evidence>
<dbReference type="Pfam" id="PF13453">
    <property type="entry name" value="Zn_ribbon_TFIIB"/>
    <property type="match status" value="1"/>
</dbReference>
<feature type="compositionally biased region" description="Pro residues" evidence="1">
    <location>
        <begin position="50"/>
        <end position="62"/>
    </location>
</feature>
<evidence type="ECO:0000313" key="3">
    <source>
        <dbReference type="EMBL" id="QUX30009.1"/>
    </source>
</evidence>
<gene>
    <name evidence="3" type="ORF">KGD83_05485</name>
</gene>
<dbReference type="Proteomes" id="UP000678016">
    <property type="component" value="Chromosome"/>
</dbReference>
<protein>
    <submittedName>
        <fullName evidence="3">Zf-TFIIB domain-containing protein</fullName>
    </submittedName>
</protein>
<proteinExistence type="predicted"/>
<evidence type="ECO:0000313" key="4">
    <source>
        <dbReference type="Proteomes" id="UP000678016"/>
    </source>
</evidence>
<feature type="domain" description="Transcription factor zinc-finger" evidence="2">
    <location>
        <begin position="2"/>
        <end position="41"/>
    </location>
</feature>
<feature type="region of interest" description="Disordered" evidence="1">
    <location>
        <begin position="42"/>
        <end position="131"/>
    </location>
</feature>
<keyword evidence="4" id="KW-1185">Reference proteome</keyword>
<dbReference type="RefSeq" id="WP_212642821.1">
    <property type="nucleotide sequence ID" value="NZ_CP074132.1"/>
</dbReference>
<accession>A0ABX8C6G1</accession>
<name>A0ABX8C6G1_9ACTN</name>
<dbReference type="InterPro" id="IPR027392">
    <property type="entry name" value="TF_Znf"/>
</dbReference>
<sequence length="131" mass="14458">MICPKCQSTMRTFDRQGVHIDRCDGCQGIFLDRGELERVVNAEQRHYGVAPPPDPHQAPPHGYPQQHRGGYPDSPKGYRGGHGGYPDSPKGYRGGYPDSPKGYRGGHGGYPDSPRGYGGRRKKSFLEGLFD</sequence>
<organism evidence="3 4">
    <name type="scientific">Nocardiopsis akebiae</name>
    <dbReference type="NCBI Taxonomy" id="2831968"/>
    <lineage>
        <taxon>Bacteria</taxon>
        <taxon>Bacillati</taxon>
        <taxon>Actinomycetota</taxon>
        <taxon>Actinomycetes</taxon>
        <taxon>Streptosporangiales</taxon>
        <taxon>Nocardiopsidaceae</taxon>
        <taxon>Nocardiopsis</taxon>
    </lineage>
</organism>